<dbReference type="AlphaFoldDB" id="A0A8J6PBY9"/>
<dbReference type="Proteomes" id="UP000654401">
    <property type="component" value="Unassembled WGS sequence"/>
</dbReference>
<comment type="caution">
    <text evidence="1">The sequence shown here is derived from an EMBL/GenBank/DDBJ whole genome shotgun (WGS) entry which is preliminary data.</text>
</comment>
<accession>A0A8J6PBY9</accession>
<organism evidence="1 2">
    <name type="scientific">Candidatus Thiopontia autotrophica</name>
    <dbReference type="NCBI Taxonomy" id="2841688"/>
    <lineage>
        <taxon>Bacteria</taxon>
        <taxon>Pseudomonadati</taxon>
        <taxon>Pseudomonadota</taxon>
        <taxon>Gammaproteobacteria</taxon>
        <taxon>Candidatus Thiopontia</taxon>
    </lineage>
</organism>
<reference evidence="1 2" key="1">
    <citation type="submission" date="2020-08" db="EMBL/GenBank/DDBJ databases">
        <title>Bridging the membrane lipid divide: bacteria of the FCB group superphylum have the potential to synthesize archaeal ether lipids.</title>
        <authorList>
            <person name="Villanueva L."/>
            <person name="Von Meijenfeldt F.A.B."/>
            <person name="Westbye A.B."/>
            <person name="Yadav S."/>
            <person name="Hopmans E.C."/>
            <person name="Dutilh B.E."/>
            <person name="Sinninghe Damste J.S."/>
        </authorList>
    </citation>
    <scope>NUCLEOTIDE SEQUENCE [LARGE SCALE GENOMIC DNA]</scope>
    <source>
        <strain evidence="1">NIOZ-UU100</strain>
    </source>
</reference>
<evidence type="ECO:0000313" key="2">
    <source>
        <dbReference type="Proteomes" id="UP000654401"/>
    </source>
</evidence>
<dbReference type="EMBL" id="JACNFK010000034">
    <property type="protein sequence ID" value="MBC8520162.1"/>
    <property type="molecule type" value="Genomic_DNA"/>
</dbReference>
<proteinExistence type="predicted"/>
<evidence type="ECO:0000313" key="1">
    <source>
        <dbReference type="EMBL" id="MBC8520162.1"/>
    </source>
</evidence>
<name>A0A8J6PBY9_9GAMM</name>
<sequence>MNRFTELGEILREFRLDAQILPDEQQVEISDKYGNRIKKRFSELLMGKEGCVVCVRKIADHFEKLAFRSMRGAGN</sequence>
<gene>
    <name evidence="1" type="ORF">H8D24_07130</name>
</gene>
<protein>
    <submittedName>
        <fullName evidence="1">Uncharacterized protein</fullName>
    </submittedName>
</protein>